<dbReference type="GO" id="GO:0046872">
    <property type="term" value="F:metal ion binding"/>
    <property type="evidence" value="ECO:0007669"/>
    <property type="project" value="UniProtKB-KW"/>
</dbReference>
<comment type="caution">
    <text evidence="8">The sequence shown here is derived from an EMBL/GenBank/DDBJ whole genome shotgun (WGS) entry which is preliminary data.</text>
</comment>
<proteinExistence type="predicted"/>
<accession>A0A9Q1KTZ8</accession>
<dbReference type="EMBL" id="JAKOGI010000025">
    <property type="protein sequence ID" value="KAJ8449050.1"/>
    <property type="molecule type" value="Genomic_DNA"/>
</dbReference>
<feature type="domain" description="Calponin-homology (CH)" evidence="7">
    <location>
        <begin position="501"/>
        <end position="609"/>
    </location>
</feature>
<keyword evidence="2" id="KW-0479">Metal-binding</keyword>
<evidence type="ECO:0000256" key="3">
    <source>
        <dbReference type="ARBA" id="ARBA00022737"/>
    </source>
</evidence>
<feature type="domain" description="Calponin-homology (CH)" evidence="7">
    <location>
        <begin position="244"/>
        <end position="347"/>
    </location>
</feature>
<dbReference type="SMART" id="SM00033">
    <property type="entry name" value="CH"/>
    <property type="match status" value="4"/>
</dbReference>
<dbReference type="PANTHER" id="PTHR19961:SF18">
    <property type="entry name" value="FI19014P1"/>
    <property type="match status" value="1"/>
</dbReference>
<dbReference type="PANTHER" id="PTHR19961">
    <property type="entry name" value="FIMBRIN/PLASTIN"/>
    <property type="match status" value="1"/>
</dbReference>
<evidence type="ECO:0000313" key="8">
    <source>
        <dbReference type="EMBL" id="KAJ8449050.1"/>
    </source>
</evidence>
<protein>
    <recommendedName>
        <fullName evidence="7">Calponin-homology (CH) domain-containing protein</fullName>
    </recommendedName>
</protein>
<dbReference type="Pfam" id="PF00307">
    <property type="entry name" value="CH"/>
    <property type="match status" value="3"/>
</dbReference>
<dbReference type="SUPFAM" id="SSF47576">
    <property type="entry name" value="Calponin-homology domain, CH-domain"/>
    <property type="match status" value="1"/>
</dbReference>
<keyword evidence="9" id="KW-1185">Reference proteome</keyword>
<evidence type="ECO:0000313" key="9">
    <source>
        <dbReference type="Proteomes" id="UP001153076"/>
    </source>
</evidence>
<feature type="domain" description="Calponin-homology (CH)" evidence="7">
    <location>
        <begin position="369"/>
        <end position="486"/>
    </location>
</feature>
<dbReference type="PROSITE" id="PS50021">
    <property type="entry name" value="CH"/>
    <property type="match status" value="4"/>
</dbReference>
<reference evidence="8" key="1">
    <citation type="submission" date="2022-04" db="EMBL/GenBank/DDBJ databases">
        <title>Carnegiea gigantea Genome sequencing and assembly v2.</title>
        <authorList>
            <person name="Copetti D."/>
            <person name="Sanderson M.J."/>
            <person name="Burquez A."/>
            <person name="Wojciechowski M.F."/>
        </authorList>
    </citation>
    <scope>NUCLEOTIDE SEQUENCE</scope>
    <source>
        <strain evidence="8">SGP5-SGP5p</strain>
        <tissue evidence="8">Aerial part</tissue>
    </source>
</reference>
<evidence type="ECO:0000256" key="1">
    <source>
        <dbReference type="ARBA" id="ARBA00011385"/>
    </source>
</evidence>
<dbReference type="GO" id="GO:0005884">
    <property type="term" value="C:actin filament"/>
    <property type="evidence" value="ECO:0007669"/>
    <property type="project" value="TreeGrafter"/>
</dbReference>
<dbReference type="CDD" id="cd21299">
    <property type="entry name" value="CH_AtFIM_like_rpt3"/>
    <property type="match status" value="1"/>
</dbReference>
<keyword evidence="3" id="KW-0677">Repeat</keyword>
<evidence type="ECO:0000256" key="5">
    <source>
        <dbReference type="ARBA" id="ARBA00023203"/>
    </source>
</evidence>
<sequence length="647" mass="72839">MAGYVGILVSDPWLQNQFTQVELRSLKSQYLAMRRESGPLTLADLPSKMSKLKVVGENLTEEERDSFLRSSYQNMNDEVDFELFLRAYLKLRAHASSKMGSPAKNSSEFLKAATTLLLHTISESEKSAYAAHINNYLGEDKFLKQYLPIDPSTNDLKLINVAVPGTIDERAINMKRVLNLWERNENHTLCLNSAKAIGCTVVNIGTQDFIEGRIQLLADLNLKKTPQLVELVDSSEDAEELLSLPPEKILLRWMNFQLKKAGYKKVVTNFSSDIKDGEAYAHLLNVLAPEHSNPLALTVKDPLQRAKLVLEHADKMGCKRYLTAKDIVEGSPNLNLAFVAHVFQHRNGLSTQTKQVSFLDTSPDDAQVSREERAFRFWLNSLGNSRCIDNVFEDLRDGTKLSIISLVRRWILLETLDKVSPGIVNWKIASKPPIRMPFKKVENCNQVVKLGKQLRFSLVNIAGNDIVQANKKLILAYLWQLMRCNMIQLLKNLRFHSHGKEINDADILEWANNLVKNSGGQSSMLSFRDRSLSDGLFFLELLSAVQPRVVNWSLVTKGKSDEEKTMNASYIISVARKLGCSIFLLPEDITEVNQKMILTLTASIMYWFLNQRIEDKSSGSSDSENGSQSEISNSTLDDTASESSSSD</sequence>
<dbReference type="Gene3D" id="1.10.418.10">
    <property type="entry name" value="Calponin-like domain"/>
    <property type="match status" value="4"/>
</dbReference>
<dbReference type="GO" id="GO:0051639">
    <property type="term" value="P:actin filament network formation"/>
    <property type="evidence" value="ECO:0007669"/>
    <property type="project" value="TreeGrafter"/>
</dbReference>
<dbReference type="FunFam" id="1.10.418.10:FF:000010">
    <property type="entry name" value="Plastin-3 isoform 1"/>
    <property type="match status" value="1"/>
</dbReference>
<dbReference type="GO" id="GO:0051017">
    <property type="term" value="P:actin filament bundle assembly"/>
    <property type="evidence" value="ECO:0007669"/>
    <property type="project" value="InterPro"/>
</dbReference>
<comment type="subunit">
    <text evidence="1">Interacts with F-actin.</text>
</comment>
<evidence type="ECO:0000256" key="6">
    <source>
        <dbReference type="SAM" id="MobiDB-lite"/>
    </source>
</evidence>
<evidence type="ECO:0000256" key="2">
    <source>
        <dbReference type="ARBA" id="ARBA00022723"/>
    </source>
</evidence>
<dbReference type="GO" id="GO:0005737">
    <property type="term" value="C:cytoplasm"/>
    <property type="evidence" value="ECO:0007669"/>
    <property type="project" value="TreeGrafter"/>
</dbReference>
<dbReference type="InterPro" id="IPR036872">
    <property type="entry name" value="CH_dom_sf"/>
</dbReference>
<dbReference type="OrthoDB" id="431378at2759"/>
<dbReference type="Proteomes" id="UP001153076">
    <property type="component" value="Unassembled WGS sequence"/>
</dbReference>
<feature type="compositionally biased region" description="Polar residues" evidence="6">
    <location>
        <begin position="633"/>
        <end position="647"/>
    </location>
</feature>
<dbReference type="InterPro" id="IPR001715">
    <property type="entry name" value="CH_dom"/>
</dbReference>
<dbReference type="InterPro" id="IPR039959">
    <property type="entry name" value="Fimbrin/Plastin"/>
</dbReference>
<name>A0A9Q1KTZ8_9CARY</name>
<organism evidence="8 9">
    <name type="scientific">Carnegiea gigantea</name>
    <dbReference type="NCBI Taxonomy" id="171969"/>
    <lineage>
        <taxon>Eukaryota</taxon>
        <taxon>Viridiplantae</taxon>
        <taxon>Streptophyta</taxon>
        <taxon>Embryophyta</taxon>
        <taxon>Tracheophyta</taxon>
        <taxon>Spermatophyta</taxon>
        <taxon>Magnoliopsida</taxon>
        <taxon>eudicotyledons</taxon>
        <taxon>Gunneridae</taxon>
        <taxon>Pentapetalae</taxon>
        <taxon>Caryophyllales</taxon>
        <taxon>Cactineae</taxon>
        <taxon>Cactaceae</taxon>
        <taxon>Cactoideae</taxon>
        <taxon>Echinocereeae</taxon>
        <taxon>Carnegiea</taxon>
    </lineage>
</organism>
<dbReference type="FunFam" id="1.10.418.10:FF:000041">
    <property type="entry name" value="Fimbrin-2 isoform A"/>
    <property type="match status" value="1"/>
</dbReference>
<dbReference type="GO" id="GO:0032432">
    <property type="term" value="C:actin filament bundle"/>
    <property type="evidence" value="ECO:0007669"/>
    <property type="project" value="TreeGrafter"/>
</dbReference>
<dbReference type="GO" id="GO:0051015">
    <property type="term" value="F:actin filament binding"/>
    <property type="evidence" value="ECO:0007669"/>
    <property type="project" value="InterPro"/>
</dbReference>
<feature type="region of interest" description="Disordered" evidence="6">
    <location>
        <begin position="615"/>
        <end position="647"/>
    </location>
</feature>
<gene>
    <name evidence="8" type="ORF">Cgig2_004105</name>
</gene>
<keyword evidence="5" id="KW-0009">Actin-binding</keyword>
<dbReference type="AlphaFoldDB" id="A0A9Q1KTZ8"/>
<feature type="compositionally biased region" description="Low complexity" evidence="6">
    <location>
        <begin position="618"/>
        <end position="632"/>
    </location>
</feature>
<evidence type="ECO:0000256" key="4">
    <source>
        <dbReference type="ARBA" id="ARBA00022837"/>
    </source>
</evidence>
<feature type="domain" description="Calponin-homology (CH)" evidence="7">
    <location>
        <begin position="123"/>
        <end position="233"/>
    </location>
</feature>
<keyword evidence="4" id="KW-0106">Calcium</keyword>
<evidence type="ECO:0000259" key="7">
    <source>
        <dbReference type="PROSITE" id="PS50021"/>
    </source>
</evidence>